<dbReference type="STRING" id="6211.A0A068YMJ4"/>
<proteinExistence type="predicted"/>
<dbReference type="Gene3D" id="1.10.506.10">
    <property type="entry name" value="GTPase Activation - p120gap, domain 1"/>
    <property type="match status" value="1"/>
</dbReference>
<dbReference type="PROSITE" id="PS50096">
    <property type="entry name" value="IQ"/>
    <property type="match status" value="1"/>
</dbReference>
<dbReference type="EMBL" id="LN902848">
    <property type="protein sequence ID" value="CDS43304.1"/>
    <property type="molecule type" value="Genomic_DNA"/>
</dbReference>
<reference evidence="1" key="1">
    <citation type="journal article" date="2013" name="Nature">
        <title>The genomes of four tapeworm species reveal adaptations to parasitism.</title>
        <authorList>
            <person name="Tsai I.J."/>
            <person name="Zarowiecki M."/>
            <person name="Holroyd N."/>
            <person name="Garciarrubio A."/>
            <person name="Sanchez-Flores A."/>
            <person name="Brooks K.L."/>
            <person name="Tracey A."/>
            <person name="Bobes R.J."/>
            <person name="Fragoso G."/>
            <person name="Sciutto E."/>
            <person name="Aslett M."/>
            <person name="Beasley H."/>
            <person name="Bennett H.M."/>
            <person name="Cai J."/>
            <person name="Camicia F."/>
            <person name="Clark R."/>
            <person name="Cucher M."/>
            <person name="De Silva N."/>
            <person name="Day T.A."/>
            <person name="Deplazes P."/>
            <person name="Estrada K."/>
            <person name="Fernandez C."/>
            <person name="Holland P.W."/>
            <person name="Hou J."/>
            <person name="Hu S."/>
            <person name="Huckvale T."/>
            <person name="Hung S.S."/>
            <person name="Kamenetzky L."/>
            <person name="Keane J.A."/>
            <person name="Kiss F."/>
            <person name="Koziol U."/>
            <person name="Lambert O."/>
            <person name="Liu K."/>
            <person name="Luo X."/>
            <person name="Luo Y."/>
            <person name="Macchiaroli N."/>
            <person name="Nichol S."/>
            <person name="Paps J."/>
            <person name="Parkinson J."/>
            <person name="Pouchkina-Stantcheva N."/>
            <person name="Riddiford N."/>
            <person name="Rosenzvit M."/>
            <person name="Salinas G."/>
            <person name="Wasmuth J.D."/>
            <person name="Zamanian M."/>
            <person name="Zheng Y."/>
            <person name="Cai X."/>
            <person name="Soberon X."/>
            <person name="Olson P.D."/>
            <person name="Laclette J.P."/>
            <person name="Brehm K."/>
            <person name="Berriman M."/>
            <person name="Garciarrubio A."/>
            <person name="Bobes R.J."/>
            <person name="Fragoso G."/>
            <person name="Sanchez-Flores A."/>
            <person name="Estrada K."/>
            <person name="Cevallos M.A."/>
            <person name="Morett E."/>
            <person name="Gonzalez V."/>
            <person name="Portillo T."/>
            <person name="Ochoa-Leyva A."/>
            <person name="Jose M.V."/>
            <person name="Sciutto E."/>
            <person name="Landa A."/>
            <person name="Jimenez L."/>
            <person name="Valdes V."/>
            <person name="Carrero J.C."/>
            <person name="Larralde C."/>
            <person name="Morales-Montor J."/>
            <person name="Limon-Lason J."/>
            <person name="Soberon X."/>
            <person name="Laclette J.P."/>
        </authorList>
    </citation>
    <scope>NUCLEOTIDE SEQUENCE [LARGE SCALE GENOMIC DNA]</scope>
</reference>
<dbReference type="Proteomes" id="UP000017246">
    <property type="component" value="Unassembled WGS sequence"/>
</dbReference>
<dbReference type="GO" id="GO:0005516">
    <property type="term" value="F:calmodulin binding"/>
    <property type="evidence" value="ECO:0007669"/>
    <property type="project" value="TreeGrafter"/>
</dbReference>
<evidence type="ECO:0000313" key="2">
    <source>
        <dbReference type="Proteomes" id="UP000017246"/>
    </source>
</evidence>
<gene>
    <name evidence="1" type="ORF">EmuJ_001105500</name>
</gene>
<dbReference type="PANTHER" id="PTHR14149:SF14">
    <property type="entry name" value="CALPONIN-HOMOLOGY (CH) DOMAIN-CONTAINING PROTEIN"/>
    <property type="match status" value="1"/>
</dbReference>
<keyword evidence="2" id="KW-1185">Reference proteome</keyword>
<evidence type="ECO:0000313" key="1">
    <source>
        <dbReference type="EMBL" id="CDS43304.1"/>
    </source>
</evidence>
<dbReference type="GO" id="GO:0005938">
    <property type="term" value="C:cell cortex"/>
    <property type="evidence" value="ECO:0007669"/>
    <property type="project" value="TreeGrafter"/>
</dbReference>
<protein>
    <submittedName>
        <fullName evidence="1">Ras GTP ase activating protein with iq motif</fullName>
    </submittedName>
</protein>
<dbReference type="GO" id="GO:0051015">
    <property type="term" value="F:actin filament binding"/>
    <property type="evidence" value="ECO:0007669"/>
    <property type="project" value="TreeGrafter"/>
</dbReference>
<dbReference type="AlphaFoldDB" id="A0A068YMJ4"/>
<dbReference type="GO" id="GO:0005096">
    <property type="term" value="F:GTPase activator activity"/>
    <property type="evidence" value="ECO:0007669"/>
    <property type="project" value="TreeGrafter"/>
</dbReference>
<dbReference type="InterPro" id="IPR008936">
    <property type="entry name" value="Rho_GTPase_activation_prot"/>
</dbReference>
<name>A0A068YMJ4_ECHMU</name>
<organism evidence="1 2">
    <name type="scientific">Echinococcus multilocularis</name>
    <name type="common">Fox tapeworm</name>
    <dbReference type="NCBI Taxonomy" id="6211"/>
    <lineage>
        <taxon>Eukaryota</taxon>
        <taxon>Metazoa</taxon>
        <taxon>Spiralia</taxon>
        <taxon>Lophotrochozoa</taxon>
        <taxon>Platyhelminthes</taxon>
        <taxon>Cestoda</taxon>
        <taxon>Eucestoda</taxon>
        <taxon>Cyclophyllidea</taxon>
        <taxon>Taeniidae</taxon>
        <taxon>Echinococcus</taxon>
    </lineage>
</organism>
<dbReference type="GO" id="GO:1903479">
    <property type="term" value="P:mitotic actomyosin contractile ring assembly actin filament organization"/>
    <property type="evidence" value="ECO:0007669"/>
    <property type="project" value="TreeGrafter"/>
</dbReference>
<accession>A0A068YMJ4</accession>
<dbReference type="OrthoDB" id="775356at2759"/>
<sequence length="1099" mass="122966">MITQCLNEACGDVDETLARSLKVSVKLANAYARRELLLDHSLQQINTALQRADPIVTMSSLIQQNDNLNGIAIDLVGTSSVKLRARVDLIPEELKAALNEKGDHLTVINEAAEATHPQHRISAVLTVGDFEAASTSAGGEMAVFQRPSSISSVQTYKYYLSCLSRSLTPGNEFVLWGWLQLKNSKTTGALTANLQTTSGVEDCHSTANNGWLVASLASVKDEEEEKEEKEKEKDIHFYFNIKSQMLTWKPSHTIPEPTYLEPDLLSWEEIERCIDQVNLGVPLQQTKLRKRISVEGFDLLDRLIRAWIVGEHYLQWSFTMTRAMQMIGENASLLQGICQYQALWRGFCMRRCYKAYLAVLRSTKLRIAATTILQFIRIHRRRRFIELTLAGLRRVLRYIRRFQALWRGFALRQVLTSSLALALNPMSQRACERPLLILVRLCGSHLVLTQADNIYNYQLDCFQAAQGIERGQRAANSRSGGNARKLEWTGAVHEEATLAIAVAVSSGGKARRWMDATSLVAVARALSPTSSKVANVSWLVQGAERLFLALFEKKGSVILPFPLHRFIREFIGLHIFYRYIHSIILAPDAFTSTITDSKKPTTRVERPQEMHRTTLAALSRLLRLVVENKGIAPHTEVVDQTHALNSLIKKWHVRFKAYLLNVIEDERLCWSPSKGKLQRLAEAWIRRLSCAKEVITEACNVTMNVEELVEVHRLINAYRVSIAPNPDDPLHEELDRVERLPQALYRHPDAKEKEGVISEDFGWKVEVTEQRPSTEARGLESFTLAGHITSKTRVAAPSLCTVPRKVAKRDGGLGGGVGGVSGSNINNTSTILGIPQLAKEQGDPLRLSFQANSPNHLANAYLYTARAPALSSTSSFAFASRICCSRHTPNIYSHAHMHTFLPTAKNCVFCASERIHRRPVHHILGWTEALPPNGKSTRLPGRRALSSVVDGAGMISHTILVEAMCAFSGRQMRNMRLDVVAVSDATLVGGFCLTASLLHVRWEEPEAIEIPHLLWSLHRGPFTLPLFSSQLQFNLAPFVKMLHKKFTPLPSPRNPYLLPLHHPYPLPPPTHNANRGGMPGVLSSKCFSYATRPQQSFMS</sequence>
<dbReference type="PANTHER" id="PTHR14149">
    <property type="entry name" value="RAS GTPASE-ACTIVATING PROTEIN WITH IQ MOTIF"/>
    <property type="match status" value="1"/>
</dbReference>
<reference evidence="1" key="2">
    <citation type="submission" date="2015-11" db="EMBL/GenBank/DDBJ databases">
        <authorList>
            <person name="Zhang Y."/>
            <person name="Guo Z."/>
        </authorList>
    </citation>
    <scope>NUCLEOTIDE SEQUENCE</scope>
</reference>